<dbReference type="InterPro" id="IPR001638">
    <property type="entry name" value="Solute-binding_3/MltF_N"/>
</dbReference>
<comment type="caution">
    <text evidence="4">The sequence shown here is derived from an EMBL/GenBank/DDBJ whole genome shotgun (WGS) entry which is preliminary data.</text>
</comment>
<accession>A0A7X2INK2</accession>
<dbReference type="Proteomes" id="UP000446768">
    <property type="component" value="Unassembled WGS sequence"/>
</dbReference>
<feature type="signal peptide" evidence="2">
    <location>
        <begin position="1"/>
        <end position="34"/>
    </location>
</feature>
<evidence type="ECO:0000313" key="5">
    <source>
        <dbReference type="Proteomes" id="UP000446768"/>
    </source>
</evidence>
<name>A0A7X2INK2_9BURK</name>
<dbReference type="EMBL" id="WKJJ01000008">
    <property type="protein sequence ID" value="MRV72862.1"/>
    <property type="molecule type" value="Genomic_DNA"/>
</dbReference>
<organism evidence="4 5">
    <name type="scientific">Pseudoduganella rivuli</name>
    <dbReference type="NCBI Taxonomy" id="2666085"/>
    <lineage>
        <taxon>Bacteria</taxon>
        <taxon>Pseudomonadati</taxon>
        <taxon>Pseudomonadota</taxon>
        <taxon>Betaproteobacteria</taxon>
        <taxon>Burkholderiales</taxon>
        <taxon>Oxalobacteraceae</taxon>
        <taxon>Telluria group</taxon>
        <taxon>Pseudoduganella</taxon>
    </lineage>
</organism>
<dbReference type="Gene3D" id="3.40.190.10">
    <property type="entry name" value="Periplasmic binding protein-like II"/>
    <property type="match status" value="2"/>
</dbReference>
<dbReference type="PROSITE" id="PS51318">
    <property type="entry name" value="TAT"/>
    <property type="match status" value="1"/>
</dbReference>
<evidence type="ECO:0000313" key="4">
    <source>
        <dbReference type="EMBL" id="MRV72862.1"/>
    </source>
</evidence>
<protein>
    <submittedName>
        <fullName evidence="4">Transporter substrate-binding domain-containing protein</fullName>
    </submittedName>
</protein>
<dbReference type="InterPro" id="IPR006311">
    <property type="entry name" value="TAT_signal"/>
</dbReference>
<gene>
    <name evidence="4" type="ORF">GJ700_14215</name>
</gene>
<dbReference type="RefSeq" id="WP_154374864.1">
    <property type="nucleotide sequence ID" value="NZ_WKJJ01000008.1"/>
</dbReference>
<evidence type="ECO:0000256" key="2">
    <source>
        <dbReference type="SAM" id="SignalP"/>
    </source>
</evidence>
<dbReference type="PANTHER" id="PTHR35936">
    <property type="entry name" value="MEMBRANE-BOUND LYTIC MUREIN TRANSGLYCOSYLASE F"/>
    <property type="match status" value="1"/>
</dbReference>
<proteinExistence type="predicted"/>
<feature type="domain" description="Solute-binding protein family 3/N-terminal" evidence="3">
    <location>
        <begin position="59"/>
        <end position="265"/>
    </location>
</feature>
<evidence type="ECO:0000256" key="1">
    <source>
        <dbReference type="ARBA" id="ARBA00022729"/>
    </source>
</evidence>
<keyword evidence="1 2" id="KW-0732">Signal</keyword>
<dbReference type="SUPFAM" id="SSF53850">
    <property type="entry name" value="Periplasmic binding protein-like II"/>
    <property type="match status" value="1"/>
</dbReference>
<evidence type="ECO:0000259" key="3">
    <source>
        <dbReference type="Pfam" id="PF00497"/>
    </source>
</evidence>
<feature type="chain" id="PRO_5031183161" evidence="2">
    <location>
        <begin position="35"/>
        <end position="273"/>
    </location>
</feature>
<sequence>MNNSPPVGQLSVRRVLPLLAAACALAGVPGAAGAAPARPLVMCYEDVVQRPWTTPSGGGLNFELLRRVEKQLGEQFSYVAKPWRRCLEELRTGAVDAVIGAADAPDRRAYAVYPTLPGGALDTSRAVGSDYAHVFLRTAGAASWDGKQLVAPNNEVAVQSGYIVGALLRERGFRVRELVKSADDGLRMLAAGLFDVAILQGLEASSLARSDPRFQGVVKQAPQPYAVFMLYLPFNRALYARDPRRIDSVWRAIATVRQSHEYRQLLHEAGVPD</sequence>
<dbReference type="Pfam" id="PF00497">
    <property type="entry name" value="SBP_bac_3"/>
    <property type="match status" value="1"/>
</dbReference>
<reference evidence="4 5" key="1">
    <citation type="submission" date="2019-11" db="EMBL/GenBank/DDBJ databases">
        <title>Novel species isolated from a subtropical stream in China.</title>
        <authorList>
            <person name="Lu H."/>
        </authorList>
    </citation>
    <scope>NUCLEOTIDE SEQUENCE [LARGE SCALE GENOMIC DNA]</scope>
    <source>
        <strain evidence="4 5">FT92W</strain>
    </source>
</reference>
<dbReference type="PANTHER" id="PTHR35936:SF19">
    <property type="entry name" value="AMINO-ACID-BINDING PROTEIN YXEM-RELATED"/>
    <property type="match status" value="1"/>
</dbReference>
<keyword evidence="5" id="KW-1185">Reference proteome</keyword>
<dbReference type="AlphaFoldDB" id="A0A7X2INK2"/>